<reference evidence="2 3" key="1">
    <citation type="submission" date="2020-06" db="EMBL/GenBank/DDBJ databases">
        <title>The endosymbiont of the kinetoplastid Bodo saltans is a Paracaedibacter-like alpha-proteobacterium possessing a putative toxin-antitoxin system.</title>
        <authorList>
            <person name="Midha S."/>
            <person name="Rigden D.J."/>
            <person name="Siozios S."/>
            <person name="Hurst G.D.D."/>
            <person name="Jackson A.P."/>
        </authorList>
    </citation>
    <scope>NUCLEOTIDE SEQUENCE [LARGE SCALE GENOMIC DNA]</scope>
    <source>
        <strain evidence="2">Lake Konstanz</strain>
    </source>
</reference>
<organism evidence="2 3">
    <name type="scientific">Candidatus Bodocaedibacter vickermanii</name>
    <dbReference type="NCBI Taxonomy" id="2741701"/>
    <lineage>
        <taxon>Bacteria</taxon>
        <taxon>Pseudomonadati</taxon>
        <taxon>Pseudomonadota</taxon>
        <taxon>Alphaproteobacteria</taxon>
        <taxon>Holosporales</taxon>
        <taxon>Candidatus Paracaedibacteraceae</taxon>
        <taxon>Candidatus Bodocaedibacter</taxon>
    </lineage>
</organism>
<proteinExistence type="predicted"/>
<feature type="region of interest" description="Disordered" evidence="1">
    <location>
        <begin position="27"/>
        <end position="47"/>
    </location>
</feature>
<feature type="compositionally biased region" description="Gly residues" evidence="1">
    <location>
        <begin position="27"/>
        <end position="37"/>
    </location>
</feature>
<evidence type="ECO:0000313" key="3">
    <source>
        <dbReference type="Proteomes" id="UP000594001"/>
    </source>
</evidence>
<dbReference type="Proteomes" id="UP000594001">
    <property type="component" value="Chromosome"/>
</dbReference>
<evidence type="ECO:0000313" key="2">
    <source>
        <dbReference type="EMBL" id="QOL19535.1"/>
    </source>
</evidence>
<name>A0A7L9RSZ5_9PROT</name>
<dbReference type="KEGG" id="pbal:CPBP_00297"/>
<protein>
    <recommendedName>
        <fullName evidence="4">Lipoprotein</fullName>
    </recommendedName>
</protein>
<keyword evidence="3" id="KW-1185">Reference proteome</keyword>
<dbReference type="EMBL" id="CP054719">
    <property type="protein sequence ID" value="QOL19535.1"/>
    <property type="molecule type" value="Genomic_DNA"/>
</dbReference>
<sequence length="614" mass="67467">MKKKSYVMLLLTTTFLIGCGGKDTGGAPDDGGAGGNNGNLTQQGSAEQTDAMPRFDPVALAAKVTTLEQLEILPEFKKLEAWMKPYWDEINNKTHSDLDTYEKKLKYIDSFREVYYAKELEREAAMQIMINAASGGRFLERPTPDKSWSELSDYVEFRSQLSKKLLEQNSKLGRFDLPTQNKIITELGVYPPVTFEDKVINSSIEGILFNFKGSGVVYRFDLYTQPFGVEAYERDTIANNYVEQRFNKDLNYPTLIASIKRVFDTRVTPDGSRYKIDKISNEGIVAVVKRLAYDGCIRQNFLTTEDRIKLVSSNIPFDKNDFYVEEILFTEKLVVAEMIKSGRFGGLFNYLRDKVKSFPSGDWIAFSAAEFDALVAAVSQSLAADITPSTMGRFARQGVTGIDAAQLQVNGVSAGKVEMALPISINLKGKIDGSKSTAGTSGTIAYKMGSTVLGVVHAYANKGEGFEVDSHQAETSVAVSQSMGNAFIEGQVGYIGTHQVHTADMTGHRYQLSVGFDTEYVSPFVQVAYRDFGTQTDSVGYVGAELNIDRLKADTYSLDTHLTAKTGVNSKAEFTGSLEWSASLNLNSGVSFKTDLTLGTVEGSTVGLNANVSR</sequence>
<accession>A0A7L9RSZ5</accession>
<evidence type="ECO:0000256" key="1">
    <source>
        <dbReference type="SAM" id="MobiDB-lite"/>
    </source>
</evidence>
<gene>
    <name evidence="2" type="ORF">CPBP_00297</name>
</gene>
<dbReference type="AlphaFoldDB" id="A0A7L9RSZ5"/>
<dbReference type="PROSITE" id="PS51257">
    <property type="entry name" value="PROKAR_LIPOPROTEIN"/>
    <property type="match status" value="1"/>
</dbReference>
<evidence type="ECO:0008006" key="4">
    <source>
        <dbReference type="Google" id="ProtNLM"/>
    </source>
</evidence>
<dbReference type="RefSeq" id="WP_350332287.1">
    <property type="nucleotide sequence ID" value="NZ_CP054719.1"/>
</dbReference>